<dbReference type="InterPro" id="IPR008332">
    <property type="entry name" value="MethylG_MeTrfase_N"/>
</dbReference>
<evidence type="ECO:0000256" key="12">
    <source>
        <dbReference type="ARBA" id="ARBA00033095"/>
    </source>
</evidence>
<dbReference type="Pfam" id="PF02870">
    <property type="entry name" value="Methyltransf_1N"/>
    <property type="match status" value="1"/>
</dbReference>
<evidence type="ECO:0000256" key="6">
    <source>
        <dbReference type="ARBA" id="ARBA00022603"/>
    </source>
</evidence>
<keyword evidence="7" id="KW-0808">Transferase</keyword>
<evidence type="ECO:0000256" key="11">
    <source>
        <dbReference type="ARBA" id="ARBA00031621"/>
    </source>
</evidence>
<accession>A0A1Y2D7E7</accession>
<comment type="similarity">
    <text evidence="2">Belongs to the MGMT family.</text>
</comment>
<evidence type="ECO:0000256" key="13">
    <source>
        <dbReference type="ARBA" id="ARBA00049348"/>
    </source>
</evidence>
<name>A0A1Y2D7E7_9FUNG</name>
<comment type="catalytic activity">
    <reaction evidence="1">
        <text>a 4-O-methyl-thymidine in DNA + L-cysteinyl-[protein] = a thymidine in DNA + S-methyl-L-cysteinyl-[protein]</text>
        <dbReference type="Rhea" id="RHEA:53428"/>
        <dbReference type="Rhea" id="RHEA-COMP:10131"/>
        <dbReference type="Rhea" id="RHEA-COMP:10132"/>
        <dbReference type="Rhea" id="RHEA-COMP:13555"/>
        <dbReference type="Rhea" id="RHEA-COMP:13556"/>
        <dbReference type="ChEBI" id="CHEBI:29950"/>
        <dbReference type="ChEBI" id="CHEBI:82612"/>
        <dbReference type="ChEBI" id="CHEBI:137386"/>
        <dbReference type="ChEBI" id="CHEBI:137387"/>
        <dbReference type="EC" id="2.1.1.63"/>
    </reaction>
</comment>
<feature type="domain" description="Methylated-DNA-[protein]-cysteine S-methyltransferase DNA binding" evidence="14">
    <location>
        <begin position="71"/>
        <end position="150"/>
    </location>
</feature>
<proteinExistence type="inferred from homology"/>
<dbReference type="InterPro" id="IPR036217">
    <property type="entry name" value="MethylDNA_cys_MeTrfase_DNAb"/>
</dbReference>
<dbReference type="HAMAP" id="MF_00772">
    <property type="entry name" value="OGT"/>
    <property type="match status" value="1"/>
</dbReference>
<protein>
    <recommendedName>
        <fullName evidence="4">Methylated-DNA--protein-cysteine methyltransferase</fullName>
        <ecNumber evidence="3">2.1.1.63</ecNumber>
    </recommendedName>
    <alternativeName>
        <fullName evidence="10">6-O-methylguanine-DNA methyltransferase</fullName>
    </alternativeName>
    <alternativeName>
        <fullName evidence="12">DNA repair MTase</fullName>
    </alternativeName>
    <alternativeName>
        <fullName evidence="11">O-6-methylguanine-DNA-alkyltransferase</fullName>
    </alternativeName>
</protein>
<dbReference type="Gene3D" id="1.10.10.10">
    <property type="entry name" value="Winged helix-like DNA-binding domain superfamily/Winged helix DNA-binding domain"/>
    <property type="match status" value="1"/>
</dbReference>
<comment type="catalytic activity">
    <reaction evidence="13">
        <text>a 6-O-methyl-2'-deoxyguanosine in DNA + L-cysteinyl-[protein] = S-methyl-L-cysteinyl-[protein] + a 2'-deoxyguanosine in DNA</text>
        <dbReference type="Rhea" id="RHEA:24000"/>
        <dbReference type="Rhea" id="RHEA-COMP:10131"/>
        <dbReference type="Rhea" id="RHEA-COMP:10132"/>
        <dbReference type="Rhea" id="RHEA-COMP:11367"/>
        <dbReference type="Rhea" id="RHEA-COMP:11368"/>
        <dbReference type="ChEBI" id="CHEBI:29950"/>
        <dbReference type="ChEBI" id="CHEBI:82612"/>
        <dbReference type="ChEBI" id="CHEBI:85445"/>
        <dbReference type="ChEBI" id="CHEBI:85448"/>
        <dbReference type="EC" id="2.1.1.63"/>
    </reaction>
</comment>
<evidence type="ECO:0000256" key="2">
    <source>
        <dbReference type="ARBA" id="ARBA00008711"/>
    </source>
</evidence>
<dbReference type="PANTHER" id="PTHR10815">
    <property type="entry name" value="METHYLATED-DNA--PROTEIN-CYSTEINE METHYLTRANSFERASE"/>
    <property type="match status" value="1"/>
</dbReference>
<dbReference type="InterPro" id="IPR014048">
    <property type="entry name" value="MethylDNA_cys_MeTrfase_DNA-bd"/>
</dbReference>
<evidence type="ECO:0000256" key="8">
    <source>
        <dbReference type="ARBA" id="ARBA00022763"/>
    </source>
</evidence>
<dbReference type="Pfam" id="PF01035">
    <property type="entry name" value="DNA_binding_1"/>
    <property type="match status" value="1"/>
</dbReference>
<keyword evidence="5" id="KW-0963">Cytoplasm</keyword>
<keyword evidence="8" id="KW-0227">DNA damage</keyword>
<evidence type="ECO:0000259" key="14">
    <source>
        <dbReference type="Pfam" id="PF01035"/>
    </source>
</evidence>
<keyword evidence="9" id="KW-0234">DNA repair</keyword>
<keyword evidence="17" id="KW-1185">Reference proteome</keyword>
<evidence type="ECO:0000256" key="3">
    <source>
        <dbReference type="ARBA" id="ARBA00011918"/>
    </source>
</evidence>
<dbReference type="CDD" id="cd06445">
    <property type="entry name" value="ATase"/>
    <property type="match status" value="1"/>
</dbReference>
<evidence type="ECO:0000259" key="15">
    <source>
        <dbReference type="Pfam" id="PF02870"/>
    </source>
</evidence>
<reference evidence="16 17" key="1">
    <citation type="submission" date="2016-08" db="EMBL/GenBank/DDBJ databases">
        <title>A Parts List for Fungal Cellulosomes Revealed by Comparative Genomics.</title>
        <authorList>
            <consortium name="DOE Joint Genome Institute"/>
            <person name="Haitjema C.H."/>
            <person name="Gilmore S.P."/>
            <person name="Henske J.K."/>
            <person name="Solomon K.V."/>
            <person name="De Groot R."/>
            <person name="Kuo A."/>
            <person name="Mondo S.J."/>
            <person name="Salamov A.A."/>
            <person name="Labutti K."/>
            <person name="Zhao Z."/>
            <person name="Chiniquy J."/>
            <person name="Barry K."/>
            <person name="Brewer H.M."/>
            <person name="Purvine S.O."/>
            <person name="Wright A.T."/>
            <person name="Boxma B."/>
            <person name="Van Alen T."/>
            <person name="Hackstein J.H."/>
            <person name="Baker S.E."/>
            <person name="Grigoriev I.V."/>
            <person name="O'Malley M.A."/>
        </authorList>
    </citation>
    <scope>NUCLEOTIDE SEQUENCE [LARGE SCALE GENOMIC DNA]</scope>
    <source>
        <strain evidence="16 17">G1</strain>
    </source>
</reference>
<dbReference type="OrthoDB" id="1907495at2759"/>
<comment type="caution">
    <text evidence="16">The sequence shown here is derived from an EMBL/GenBank/DDBJ whole genome shotgun (WGS) entry which is preliminary data.</text>
</comment>
<dbReference type="InterPro" id="IPR023546">
    <property type="entry name" value="MGMT"/>
</dbReference>
<dbReference type="InterPro" id="IPR001497">
    <property type="entry name" value="MethylDNA_cys_MeTrfase_AS"/>
</dbReference>
<evidence type="ECO:0000313" key="17">
    <source>
        <dbReference type="Proteomes" id="UP000193920"/>
    </source>
</evidence>
<dbReference type="GO" id="GO:0032259">
    <property type="term" value="P:methylation"/>
    <property type="evidence" value="ECO:0007669"/>
    <property type="project" value="UniProtKB-KW"/>
</dbReference>
<dbReference type="NCBIfam" id="TIGR00589">
    <property type="entry name" value="ogt"/>
    <property type="match status" value="1"/>
</dbReference>
<feature type="domain" description="Methylguanine DNA methyltransferase ribonuclease-like" evidence="15">
    <location>
        <begin position="3"/>
        <end position="62"/>
    </location>
</feature>
<dbReference type="SUPFAM" id="SSF46767">
    <property type="entry name" value="Methylated DNA-protein cysteine methyltransferase, C-terminal domain"/>
    <property type="match status" value="1"/>
</dbReference>
<dbReference type="PANTHER" id="PTHR10815:SF5">
    <property type="entry name" value="METHYLATED-DNA--PROTEIN-CYSTEINE METHYLTRANSFERASE"/>
    <property type="match status" value="1"/>
</dbReference>
<gene>
    <name evidence="16" type="ORF">LY90DRAFT_455626</name>
</gene>
<dbReference type="EC" id="2.1.1.63" evidence="3"/>
<dbReference type="GO" id="GO:0003908">
    <property type="term" value="F:methylated-DNA-[protein]-cysteine S-methyltransferase activity"/>
    <property type="evidence" value="ECO:0007669"/>
    <property type="project" value="UniProtKB-EC"/>
</dbReference>
<evidence type="ECO:0000256" key="1">
    <source>
        <dbReference type="ARBA" id="ARBA00001286"/>
    </source>
</evidence>
<keyword evidence="6" id="KW-0489">Methyltransferase</keyword>
<evidence type="ECO:0000256" key="7">
    <source>
        <dbReference type="ARBA" id="ARBA00022679"/>
    </source>
</evidence>
<dbReference type="InterPro" id="IPR036631">
    <property type="entry name" value="MGMT_N_sf"/>
</dbReference>
<dbReference type="STRING" id="1754190.A0A1Y2D7E7"/>
<dbReference type="SUPFAM" id="SSF53155">
    <property type="entry name" value="Methylated DNA-protein cysteine methyltransferase domain"/>
    <property type="match status" value="1"/>
</dbReference>
<organism evidence="16 17">
    <name type="scientific">Neocallimastix californiae</name>
    <dbReference type="NCBI Taxonomy" id="1754190"/>
    <lineage>
        <taxon>Eukaryota</taxon>
        <taxon>Fungi</taxon>
        <taxon>Fungi incertae sedis</taxon>
        <taxon>Chytridiomycota</taxon>
        <taxon>Chytridiomycota incertae sedis</taxon>
        <taxon>Neocallimastigomycetes</taxon>
        <taxon>Neocallimastigales</taxon>
        <taxon>Neocallimastigaceae</taxon>
        <taxon>Neocallimastix</taxon>
    </lineage>
</organism>
<dbReference type="FunFam" id="1.10.10.10:FF:000214">
    <property type="entry name" value="Methylated-DNA--protein-cysteine methyltransferase"/>
    <property type="match status" value="1"/>
</dbReference>
<dbReference type="AlphaFoldDB" id="A0A1Y2D7E7"/>
<evidence type="ECO:0000256" key="4">
    <source>
        <dbReference type="ARBA" id="ARBA00015377"/>
    </source>
</evidence>
<dbReference type="GO" id="GO:0006281">
    <property type="term" value="P:DNA repair"/>
    <property type="evidence" value="ECO:0007669"/>
    <property type="project" value="UniProtKB-KW"/>
</dbReference>
<dbReference type="EMBL" id="MCOG01000080">
    <property type="protein sequence ID" value="ORY55016.1"/>
    <property type="molecule type" value="Genomic_DNA"/>
</dbReference>
<dbReference type="Proteomes" id="UP000193920">
    <property type="component" value="Unassembled WGS sequence"/>
</dbReference>
<evidence type="ECO:0000256" key="9">
    <source>
        <dbReference type="ARBA" id="ARBA00023204"/>
    </source>
</evidence>
<sequence>MNEAFYQFGLGTLKIKYKDEKVVRLSVVDKTTVTHNQKNKFTEKVLQEIEEYLRGERKQFSIHYEFLEGTAFQKKVWKVLETIPYGEVLTYAEVAQKIHNAKAVRAVGAACGKNPIWLIVPCHRVVGSHGQLTGYGGGIPMKKKLLEIEKKYKEVPLPRSFKVKVRYEYKGRKRRRIKKEGRG</sequence>
<evidence type="ECO:0000313" key="16">
    <source>
        <dbReference type="EMBL" id="ORY55016.1"/>
    </source>
</evidence>
<evidence type="ECO:0000256" key="5">
    <source>
        <dbReference type="ARBA" id="ARBA00022490"/>
    </source>
</evidence>
<dbReference type="InterPro" id="IPR036388">
    <property type="entry name" value="WH-like_DNA-bd_sf"/>
</dbReference>
<evidence type="ECO:0000256" key="10">
    <source>
        <dbReference type="ARBA" id="ARBA00030795"/>
    </source>
</evidence>
<dbReference type="PROSITE" id="PS00374">
    <property type="entry name" value="MGMT"/>
    <property type="match status" value="1"/>
</dbReference>